<feature type="transmembrane region" description="Helical" evidence="8">
    <location>
        <begin position="349"/>
        <end position="366"/>
    </location>
</feature>
<evidence type="ECO:0000256" key="6">
    <source>
        <dbReference type="ARBA" id="ARBA00022989"/>
    </source>
</evidence>
<dbReference type="CDD" id="cd17503">
    <property type="entry name" value="MFS_LmrB_MDR_like"/>
    <property type="match status" value="1"/>
</dbReference>
<keyword evidence="7 8" id="KW-0472">Membrane</keyword>
<keyword evidence="4" id="KW-1003">Cell membrane</keyword>
<dbReference type="NCBIfam" id="TIGR00711">
    <property type="entry name" value="efflux_EmrB"/>
    <property type="match status" value="1"/>
</dbReference>
<dbReference type="RefSeq" id="WP_163232407.1">
    <property type="nucleotide sequence ID" value="NZ_BMLD01000001.1"/>
</dbReference>
<evidence type="ECO:0000256" key="8">
    <source>
        <dbReference type="SAM" id="Phobius"/>
    </source>
</evidence>
<evidence type="ECO:0000256" key="3">
    <source>
        <dbReference type="ARBA" id="ARBA00022448"/>
    </source>
</evidence>
<reference evidence="10 11" key="1">
    <citation type="submission" date="2023-07" db="EMBL/GenBank/DDBJ databases">
        <title>Sorghum-associated microbial communities from plants grown in Nebraska, USA.</title>
        <authorList>
            <person name="Schachtman D."/>
        </authorList>
    </citation>
    <scope>NUCLEOTIDE SEQUENCE [LARGE SCALE GENOMIC DNA]</scope>
    <source>
        <strain evidence="10 11">DS2154</strain>
    </source>
</reference>
<dbReference type="InterPro" id="IPR036259">
    <property type="entry name" value="MFS_trans_sf"/>
</dbReference>
<protein>
    <submittedName>
        <fullName evidence="10">DHA2 family multidrug resistance protein</fullName>
    </submittedName>
</protein>
<dbReference type="Gene3D" id="1.20.1250.20">
    <property type="entry name" value="MFS general substrate transporter like domains"/>
    <property type="match status" value="1"/>
</dbReference>
<comment type="similarity">
    <text evidence="2">Belongs to the major facilitator superfamily. EmrB family.</text>
</comment>
<accession>A0ABU1N1V5</accession>
<comment type="caution">
    <text evidence="10">The sequence shown here is derived from an EMBL/GenBank/DDBJ whole genome shotgun (WGS) entry which is preliminary data.</text>
</comment>
<dbReference type="Gene3D" id="1.20.1720.10">
    <property type="entry name" value="Multidrug resistance protein D"/>
    <property type="match status" value="1"/>
</dbReference>
<keyword evidence="5 8" id="KW-0812">Transmembrane</keyword>
<dbReference type="EMBL" id="JAVDRL010000009">
    <property type="protein sequence ID" value="MDR6532424.1"/>
    <property type="molecule type" value="Genomic_DNA"/>
</dbReference>
<proteinExistence type="inferred from homology"/>
<evidence type="ECO:0000256" key="5">
    <source>
        <dbReference type="ARBA" id="ARBA00022692"/>
    </source>
</evidence>
<feature type="transmembrane region" description="Helical" evidence="8">
    <location>
        <begin position="183"/>
        <end position="203"/>
    </location>
</feature>
<dbReference type="Pfam" id="PF07690">
    <property type="entry name" value="MFS_1"/>
    <property type="match status" value="1"/>
</dbReference>
<dbReference type="PANTHER" id="PTHR42718:SF9">
    <property type="entry name" value="MAJOR FACILITATOR SUPERFAMILY MULTIDRUG TRANSPORTER MFSC"/>
    <property type="match status" value="1"/>
</dbReference>
<feature type="transmembrane region" description="Helical" evidence="8">
    <location>
        <begin position="318"/>
        <end position="337"/>
    </location>
</feature>
<feature type="transmembrane region" description="Helical" evidence="8">
    <location>
        <begin position="495"/>
        <end position="513"/>
    </location>
</feature>
<gene>
    <name evidence="10" type="ORF">J2800_003182</name>
</gene>
<evidence type="ECO:0000256" key="7">
    <source>
        <dbReference type="ARBA" id="ARBA00023136"/>
    </source>
</evidence>
<name>A0ABU1N1V5_9CAUL</name>
<dbReference type="InterPro" id="IPR004638">
    <property type="entry name" value="EmrB-like"/>
</dbReference>
<dbReference type="PROSITE" id="PS50850">
    <property type="entry name" value="MFS"/>
    <property type="match status" value="1"/>
</dbReference>
<keyword evidence="11" id="KW-1185">Reference proteome</keyword>
<evidence type="ECO:0000313" key="11">
    <source>
        <dbReference type="Proteomes" id="UP001262754"/>
    </source>
</evidence>
<evidence type="ECO:0000259" key="9">
    <source>
        <dbReference type="PROSITE" id="PS50850"/>
    </source>
</evidence>
<comment type="subcellular location">
    <subcellularLocation>
        <location evidence="1">Cell membrane</location>
        <topology evidence="1">Multi-pass membrane protein</topology>
    </subcellularLocation>
</comment>
<feature type="transmembrane region" description="Helical" evidence="8">
    <location>
        <begin position="69"/>
        <end position="90"/>
    </location>
</feature>
<evidence type="ECO:0000256" key="4">
    <source>
        <dbReference type="ARBA" id="ARBA00022475"/>
    </source>
</evidence>
<sequence>MADPDTSPAAPAAPAQPAGPAPLTGVTLGVTAIALALGTFMQVLDSTIANVSINTISGNLGVSTSQGTWVITSFAVANGVSVPLTGWLMGRYGVVKTFVVSVLLFTIASFLCGISWSLTSLIGFRLLQGLVSGPMIPGSQALLIMIFPPHKRGTALAIWSMTTLVAPICGPILGGYISDNIAWPWIFLINVPVGLICAFFCWRPLASRETPTRKVPIDTTGFMLLLIWVGALQVMLDTGKEADWFNSPAIVVELVIAIVGFIAWVIWELGEKHPIVDLSLFKSKNFALGTLAFCLGYAVFFGSNLLQPLWLQTRMGYIATWAGLVAAPSGVVAVILTPFAARLMQKVDARWTASVSMAAFALSFFMRSEFTPDVDFKALVWPMLVQGVAMSTFFLSMVTISLNGIAPHQLPSASGLSNFSRITAGSFAASLVTTIWDRSESLHQTRLAETMGSNDPAWLAAVERMQAVGLSHAQAVGAATSQVVNQAYLLATVDFFRASAWLAVLLIPCIWLTNKAMSGGGAPPPAD</sequence>
<dbReference type="Proteomes" id="UP001262754">
    <property type="component" value="Unassembled WGS sequence"/>
</dbReference>
<feature type="transmembrane region" description="Helical" evidence="8">
    <location>
        <begin position="378"/>
        <end position="406"/>
    </location>
</feature>
<keyword evidence="3" id="KW-0813">Transport</keyword>
<dbReference type="SUPFAM" id="SSF103473">
    <property type="entry name" value="MFS general substrate transporter"/>
    <property type="match status" value="1"/>
</dbReference>
<feature type="transmembrane region" description="Helical" evidence="8">
    <location>
        <begin position="286"/>
        <end position="306"/>
    </location>
</feature>
<feature type="transmembrane region" description="Helical" evidence="8">
    <location>
        <begin position="97"/>
        <end position="116"/>
    </location>
</feature>
<organism evidence="10 11">
    <name type="scientific">Caulobacter rhizosphaerae</name>
    <dbReference type="NCBI Taxonomy" id="2010972"/>
    <lineage>
        <taxon>Bacteria</taxon>
        <taxon>Pseudomonadati</taxon>
        <taxon>Pseudomonadota</taxon>
        <taxon>Alphaproteobacteria</taxon>
        <taxon>Caulobacterales</taxon>
        <taxon>Caulobacteraceae</taxon>
        <taxon>Caulobacter</taxon>
    </lineage>
</organism>
<evidence type="ECO:0000256" key="2">
    <source>
        <dbReference type="ARBA" id="ARBA00008537"/>
    </source>
</evidence>
<dbReference type="PANTHER" id="PTHR42718">
    <property type="entry name" value="MAJOR FACILITATOR SUPERFAMILY MULTIDRUG TRANSPORTER MFSC"/>
    <property type="match status" value="1"/>
</dbReference>
<feature type="transmembrane region" description="Helical" evidence="8">
    <location>
        <begin position="156"/>
        <end position="177"/>
    </location>
</feature>
<feature type="transmembrane region" description="Helical" evidence="8">
    <location>
        <begin position="122"/>
        <end position="144"/>
    </location>
</feature>
<feature type="domain" description="Major facilitator superfamily (MFS) profile" evidence="9">
    <location>
        <begin position="31"/>
        <end position="517"/>
    </location>
</feature>
<evidence type="ECO:0000313" key="10">
    <source>
        <dbReference type="EMBL" id="MDR6532424.1"/>
    </source>
</evidence>
<dbReference type="InterPro" id="IPR011701">
    <property type="entry name" value="MFS"/>
</dbReference>
<evidence type="ECO:0000256" key="1">
    <source>
        <dbReference type="ARBA" id="ARBA00004651"/>
    </source>
</evidence>
<dbReference type="InterPro" id="IPR020846">
    <property type="entry name" value="MFS_dom"/>
</dbReference>
<keyword evidence="6 8" id="KW-1133">Transmembrane helix</keyword>
<feature type="transmembrane region" description="Helical" evidence="8">
    <location>
        <begin position="248"/>
        <end position="266"/>
    </location>
</feature>
<feature type="transmembrane region" description="Helical" evidence="8">
    <location>
        <begin position="215"/>
        <end position="236"/>
    </location>
</feature>